<comment type="caution">
    <text evidence="1">The sequence shown here is derived from an EMBL/GenBank/DDBJ whole genome shotgun (WGS) entry which is preliminary data.</text>
</comment>
<dbReference type="RefSeq" id="WP_131888966.1">
    <property type="nucleotide sequence ID" value="NZ_SMKU01000003.1"/>
</dbReference>
<keyword evidence="2" id="KW-1185">Reference proteome</keyword>
<dbReference type="EMBL" id="SMKU01000003">
    <property type="protein sequence ID" value="TDD97206.1"/>
    <property type="molecule type" value="Genomic_DNA"/>
</dbReference>
<organism evidence="1 2">
    <name type="scientific">Actinomadura rubrisoli</name>
    <dbReference type="NCBI Taxonomy" id="2530368"/>
    <lineage>
        <taxon>Bacteria</taxon>
        <taxon>Bacillati</taxon>
        <taxon>Actinomycetota</taxon>
        <taxon>Actinomycetes</taxon>
        <taxon>Streptosporangiales</taxon>
        <taxon>Thermomonosporaceae</taxon>
        <taxon>Actinomadura</taxon>
    </lineage>
</organism>
<protein>
    <submittedName>
        <fullName evidence="1">Uncharacterized protein</fullName>
    </submittedName>
</protein>
<gene>
    <name evidence="1" type="ORF">E1298_01855</name>
</gene>
<accession>A0A4R5CE67</accession>
<evidence type="ECO:0000313" key="2">
    <source>
        <dbReference type="Proteomes" id="UP000294513"/>
    </source>
</evidence>
<proteinExistence type="predicted"/>
<dbReference type="Proteomes" id="UP000294513">
    <property type="component" value="Unassembled WGS sequence"/>
</dbReference>
<dbReference type="AlphaFoldDB" id="A0A4R5CE67"/>
<evidence type="ECO:0000313" key="1">
    <source>
        <dbReference type="EMBL" id="TDD97206.1"/>
    </source>
</evidence>
<reference evidence="1 2" key="1">
    <citation type="submission" date="2019-03" db="EMBL/GenBank/DDBJ databases">
        <title>Draft genome sequences of novel Actinobacteria.</title>
        <authorList>
            <person name="Sahin N."/>
            <person name="Ay H."/>
            <person name="Saygin H."/>
        </authorList>
    </citation>
    <scope>NUCLEOTIDE SEQUENCE [LARGE SCALE GENOMIC DNA]</scope>
    <source>
        <strain evidence="1 2">H3C3</strain>
    </source>
</reference>
<name>A0A4R5CE67_9ACTN</name>
<sequence length="99" mass="11037">MRIRNLADVKRAMTAGTTVTVVNHVYPALSGRRTVVKAQAQRWSLSLPEDHPNYKGPEDGSWMDIPPASRCEFDGGSSVVIYRDPDWQDSGPFVTITFD</sequence>